<keyword evidence="5" id="KW-1185">Reference proteome</keyword>
<dbReference type="EMBL" id="CAADJA010000002">
    <property type="protein sequence ID" value="VFS51500.1"/>
    <property type="molecule type" value="Genomic_DNA"/>
</dbReference>
<evidence type="ECO:0000313" key="6">
    <source>
        <dbReference type="Proteomes" id="UP000373449"/>
    </source>
</evidence>
<evidence type="ECO:0000313" key="3">
    <source>
        <dbReference type="EMBL" id="PHI31226.1"/>
    </source>
</evidence>
<name>A0A2C6DJ24_9GAMM</name>
<keyword evidence="2" id="KW-0732">Signal</keyword>
<reference evidence="4 6" key="3">
    <citation type="submission" date="2019-03" db="EMBL/GenBank/DDBJ databases">
        <authorList>
            <consortium name="Pathogen Informatics"/>
        </authorList>
    </citation>
    <scope>NUCLEOTIDE SEQUENCE [LARGE SCALE GENOMIC DNA]</scope>
    <source>
        <strain evidence="4 6">NCTC12282</strain>
    </source>
</reference>
<evidence type="ECO:0000256" key="2">
    <source>
        <dbReference type="SAM" id="SignalP"/>
    </source>
</evidence>
<reference evidence="5" key="2">
    <citation type="submission" date="2017-09" db="EMBL/GenBank/DDBJ databases">
        <title>FDA dAtabase for Regulatory Grade micrObial Sequences (FDA-ARGOS): Supporting development and validation of Infectious Disease Dx tests.</title>
        <authorList>
            <person name="Minogue T."/>
            <person name="Wolcott M."/>
            <person name="Wasieloski L."/>
            <person name="Aguilar W."/>
            <person name="Moore D."/>
            <person name="Tallon L."/>
            <person name="Sadzewicz L."/>
            <person name="Ott S."/>
            <person name="Zhao X."/>
            <person name="Nagaraj S."/>
            <person name="Vavikolanu K."/>
            <person name="Aluvathingal J."/>
            <person name="Nadendla S."/>
            <person name="Sichtig H."/>
        </authorList>
    </citation>
    <scope>NUCLEOTIDE SEQUENCE [LARGE SCALE GENOMIC DNA]</scope>
    <source>
        <strain evidence="5">FDAARGOS_387</strain>
    </source>
</reference>
<accession>A0A2C6DJ24</accession>
<evidence type="ECO:0000313" key="5">
    <source>
        <dbReference type="Proteomes" id="UP000224974"/>
    </source>
</evidence>
<reference evidence="3" key="1">
    <citation type="submission" date="2017-09" db="EMBL/GenBank/DDBJ databases">
        <title>FDA dAtabase for Regulatory Grade micrObial Sequences (FDA-ARGOS): Supporting development and validation of Infectious Disease Dx tests.</title>
        <authorList>
            <person name="Minogue T."/>
            <person name="Wolcott M."/>
            <person name="Wasieloski L."/>
            <person name="Aguilar W."/>
            <person name="Moore D."/>
            <person name="Tallon L.J."/>
            <person name="Sadzewicz L."/>
            <person name="Ott S."/>
            <person name="Zhao X."/>
            <person name="Nagaraj S."/>
            <person name="Vavikolanu K."/>
            <person name="Aluvathingal J."/>
            <person name="Nadendla S."/>
            <person name="Sichtig H."/>
        </authorList>
    </citation>
    <scope>NUCLEOTIDE SEQUENCE</scope>
    <source>
        <strain evidence="3">FDAARGOS_387</strain>
    </source>
</reference>
<dbReference type="AlphaFoldDB" id="A0A2C6DJ24"/>
<feature type="chain" id="PRO_5036315799" description="Secreted protein" evidence="2">
    <location>
        <begin position="20"/>
        <end position="131"/>
    </location>
</feature>
<organism evidence="3 5">
    <name type="scientific">Budvicia aquatica</name>
    <dbReference type="NCBI Taxonomy" id="82979"/>
    <lineage>
        <taxon>Bacteria</taxon>
        <taxon>Pseudomonadati</taxon>
        <taxon>Pseudomonadota</taxon>
        <taxon>Gammaproteobacteria</taxon>
        <taxon>Enterobacterales</taxon>
        <taxon>Budviciaceae</taxon>
        <taxon>Budvicia</taxon>
    </lineage>
</organism>
<proteinExistence type="predicted"/>
<sequence>MLKRSILLAGLIFSYPALSASSDYVNSCADFQQQQSNNQITRKQAITLCQCTEERNEKDLEKLQAMNNPTQAQVKKLLEDSARYCLKKAGISQKGSATPKAKPSNNTDDEDDDQPMPSSSSSNGIKIRGIR</sequence>
<dbReference type="EMBL" id="PDDX01000001">
    <property type="protein sequence ID" value="PHI31226.1"/>
    <property type="molecule type" value="Genomic_DNA"/>
</dbReference>
<dbReference type="Proteomes" id="UP000373449">
    <property type="component" value="Unassembled WGS sequence"/>
</dbReference>
<evidence type="ECO:0000256" key="1">
    <source>
        <dbReference type="SAM" id="MobiDB-lite"/>
    </source>
</evidence>
<evidence type="ECO:0000313" key="4">
    <source>
        <dbReference type="EMBL" id="VFS51500.1"/>
    </source>
</evidence>
<protein>
    <recommendedName>
        <fullName evidence="7">Secreted protein</fullName>
    </recommendedName>
</protein>
<feature type="region of interest" description="Disordered" evidence="1">
    <location>
        <begin position="90"/>
        <end position="131"/>
    </location>
</feature>
<gene>
    <name evidence="3" type="ORF">CRN84_18705</name>
    <name evidence="4" type="ORF">NCTC12282_05143</name>
</gene>
<feature type="signal peptide" evidence="2">
    <location>
        <begin position="1"/>
        <end position="19"/>
    </location>
</feature>
<dbReference type="Proteomes" id="UP000224974">
    <property type="component" value="Unassembled WGS sequence"/>
</dbReference>
<dbReference type="RefSeq" id="WP_029094561.1">
    <property type="nucleotide sequence ID" value="NZ_BRLG01000018.1"/>
</dbReference>
<dbReference type="OrthoDB" id="6638477at2"/>
<evidence type="ECO:0008006" key="7">
    <source>
        <dbReference type="Google" id="ProtNLM"/>
    </source>
</evidence>